<name>A0A0R3TFA5_RODNA</name>
<protein>
    <submittedName>
        <fullName evidence="1">AAA_8 domain-containing protein</fullName>
    </submittedName>
</protein>
<dbReference type="AlphaFoldDB" id="A0A0R3TFA5"/>
<accession>A0A0R3TFA5</accession>
<reference evidence="1" key="1">
    <citation type="submission" date="2017-02" db="UniProtKB">
        <authorList>
            <consortium name="WormBaseParasite"/>
        </authorList>
    </citation>
    <scope>IDENTIFICATION</scope>
</reference>
<organism evidence="1">
    <name type="scientific">Rodentolepis nana</name>
    <name type="common">Dwarf tapeworm</name>
    <name type="synonym">Hymenolepis nana</name>
    <dbReference type="NCBI Taxonomy" id="102285"/>
    <lineage>
        <taxon>Eukaryota</taxon>
        <taxon>Metazoa</taxon>
        <taxon>Spiralia</taxon>
        <taxon>Lophotrochozoa</taxon>
        <taxon>Platyhelminthes</taxon>
        <taxon>Cestoda</taxon>
        <taxon>Eucestoda</taxon>
        <taxon>Cyclophyllidea</taxon>
        <taxon>Hymenolepididae</taxon>
        <taxon>Rodentolepis</taxon>
    </lineage>
</organism>
<proteinExistence type="predicted"/>
<dbReference type="WBParaSite" id="HNAJ_0000574501-mRNA-1">
    <property type="protein sequence ID" value="HNAJ_0000574501-mRNA-1"/>
    <property type="gene ID" value="HNAJ_0000574501"/>
</dbReference>
<evidence type="ECO:0000313" key="1">
    <source>
        <dbReference type="WBParaSite" id="HNAJ_0000574501-mRNA-1"/>
    </source>
</evidence>
<sequence length="178" mass="20690">LSECTKPKRKLNIECFGSLIASMQKIWEAQSRFVIFNGNQADLNALTYLADVLEDTEYEYLTEVFGKEFVWIFTPSTMAPLQTVSLTARDSIVMPEFTMFKRIPGLFGRHYDKYLLLSIFIQLKMLFRTIICCVLYKNEKLQTKLARKTSIIILNLSKKLPPAMYENFTIPCSLQYQL</sequence>